<evidence type="ECO:0000256" key="3">
    <source>
        <dbReference type="ARBA" id="ARBA00022491"/>
    </source>
</evidence>
<feature type="compositionally biased region" description="Low complexity" evidence="7">
    <location>
        <begin position="565"/>
        <end position="584"/>
    </location>
</feature>
<dbReference type="Proteomes" id="UP000324832">
    <property type="component" value="Unassembled WGS sequence"/>
</dbReference>
<evidence type="ECO:0000256" key="7">
    <source>
        <dbReference type="SAM" id="MobiDB-lite"/>
    </source>
</evidence>
<protein>
    <recommendedName>
        <fullName evidence="8">Histone deacetylase complex subunit SAP130 C-terminal domain-containing protein</fullName>
    </recommendedName>
</protein>
<reference evidence="9 10" key="1">
    <citation type="submission" date="2017-07" db="EMBL/GenBank/DDBJ databases">
        <authorList>
            <person name="Talla V."/>
            <person name="Backstrom N."/>
        </authorList>
    </citation>
    <scope>NUCLEOTIDE SEQUENCE [LARGE SCALE GENOMIC DNA]</scope>
</reference>
<proteinExistence type="inferred from homology"/>
<evidence type="ECO:0000256" key="4">
    <source>
        <dbReference type="ARBA" id="ARBA00023015"/>
    </source>
</evidence>
<organism evidence="9 10">
    <name type="scientific">Leptidea sinapis</name>
    <dbReference type="NCBI Taxonomy" id="189913"/>
    <lineage>
        <taxon>Eukaryota</taxon>
        <taxon>Metazoa</taxon>
        <taxon>Ecdysozoa</taxon>
        <taxon>Arthropoda</taxon>
        <taxon>Hexapoda</taxon>
        <taxon>Insecta</taxon>
        <taxon>Pterygota</taxon>
        <taxon>Neoptera</taxon>
        <taxon>Endopterygota</taxon>
        <taxon>Lepidoptera</taxon>
        <taxon>Glossata</taxon>
        <taxon>Ditrysia</taxon>
        <taxon>Papilionoidea</taxon>
        <taxon>Pieridae</taxon>
        <taxon>Dismorphiinae</taxon>
        <taxon>Leptidea</taxon>
    </lineage>
</organism>
<feature type="domain" description="Histone deacetylase complex subunit SAP130 C-terminal" evidence="8">
    <location>
        <begin position="512"/>
        <end position="781"/>
    </location>
</feature>
<feature type="region of interest" description="Disordered" evidence="7">
    <location>
        <begin position="255"/>
        <end position="281"/>
    </location>
</feature>
<evidence type="ECO:0000256" key="1">
    <source>
        <dbReference type="ARBA" id="ARBA00004123"/>
    </source>
</evidence>
<keyword evidence="4" id="KW-0805">Transcription regulation</keyword>
<evidence type="ECO:0000256" key="5">
    <source>
        <dbReference type="ARBA" id="ARBA00023163"/>
    </source>
</evidence>
<dbReference type="PANTHER" id="PTHR13497:SF3">
    <property type="entry name" value="HISTONE DEACETYLASE COMPLEX SUBUNIT SAP130"/>
    <property type="match status" value="1"/>
</dbReference>
<keyword evidence="5" id="KW-0804">Transcription</keyword>
<dbReference type="OrthoDB" id="10048604at2759"/>
<accession>A0A5E4PSE1</accession>
<evidence type="ECO:0000256" key="6">
    <source>
        <dbReference type="ARBA" id="ARBA00023242"/>
    </source>
</evidence>
<evidence type="ECO:0000259" key="8">
    <source>
        <dbReference type="Pfam" id="PF16014"/>
    </source>
</evidence>
<dbReference type="Pfam" id="PF16014">
    <property type="entry name" value="SAP130_C"/>
    <property type="match status" value="1"/>
</dbReference>
<feature type="region of interest" description="Disordered" evidence="7">
    <location>
        <begin position="562"/>
        <end position="636"/>
    </location>
</feature>
<keyword evidence="10" id="KW-1185">Reference proteome</keyword>
<dbReference type="GO" id="GO:0070822">
    <property type="term" value="C:Sin3-type complex"/>
    <property type="evidence" value="ECO:0007669"/>
    <property type="project" value="TreeGrafter"/>
</dbReference>
<dbReference type="InterPro" id="IPR024137">
    <property type="entry name" value="His_deAcase_cplx_SAP130"/>
</dbReference>
<comment type="subcellular location">
    <subcellularLocation>
        <location evidence="1">Nucleus</location>
    </subcellularLocation>
</comment>
<dbReference type="AlphaFoldDB" id="A0A5E4PSE1"/>
<evidence type="ECO:0000313" key="9">
    <source>
        <dbReference type="EMBL" id="VVC89056.1"/>
    </source>
</evidence>
<sequence>MSNNTENDRSITTEKMYPIDLAPQKITIVKNSPNTEVKMAHLMSGQNKSTSTNQIITHTNSAPVSLMRTATAAQINSPGVVSQGTQIVSQGTQLISPNTQILTPPQLISSSQILSPGTQIISQGSQLSAQVSSGNLVSSVMPTTITSTVNVAGPIVGGTSNIVVSTPVRTLPSGVRVLPPIQHHNTRPALTSVVSNTSGVLVTKAVTSHVPRGLAAGASLAVRPVTVSTQPTLSQGAKGEFLSSYRGRSAVVYGSRGMGRGASTRQPSPAPTLSNTPANTQSAPVAHSAIVTLATTTALSQSSVISSTVRGTTISPITNVITRPKTPTPPPATARPLPLLQRNYQPAKVVSVANVGVRGVGNSAPAQLYYEVQRGTQTQLPRPATPYSMHTTQANVATTVHTTPEVRQASTTVASSMIPRPSILRKRDVDGSPSKNQAANVSTITSVGNVSGNLSSLNANNASNLNNIGTISNIGSVVHVGNVNANTIGAVNINNSVGRVSNIGPVMNIESINMGSVVNSLSINNVGNVNISNVITNTNSVNSNMTGVANIGSVYVNSTGWEDVTTSQGPGTGSTTISAASSPVPEEPEPPRNTDISPRKKPRKQILSSEIRQCESPAEEKSPSPSPPVAAPINPIPKRPSLSSGFVCGWRSTALHFTRPADVRRKHARAADILAIATRKHVLLSAEGWKVHHLTAQMDDLVSLEADVGEELSEVLRALEAASTSTRTHAPIAALKPLSHSLLELIKGNIQRSKIVCEGIQEAREDILRVFKHRDFVSEILTRQADQRSIRKHRSQS</sequence>
<name>A0A5E4PSE1_9NEOP</name>
<keyword evidence="6" id="KW-0539">Nucleus</keyword>
<keyword evidence="3" id="KW-0678">Repressor</keyword>
<dbReference type="InterPro" id="IPR031963">
    <property type="entry name" value="SAP130_C"/>
</dbReference>
<comment type="similarity">
    <text evidence="2">Belongs to the SAP130 family.</text>
</comment>
<feature type="compositionally biased region" description="Pro residues" evidence="7">
    <location>
        <begin position="624"/>
        <end position="636"/>
    </location>
</feature>
<dbReference type="EMBL" id="FZQP02000448">
    <property type="protein sequence ID" value="VVC89056.1"/>
    <property type="molecule type" value="Genomic_DNA"/>
</dbReference>
<dbReference type="GO" id="GO:0000122">
    <property type="term" value="P:negative regulation of transcription by RNA polymerase II"/>
    <property type="evidence" value="ECO:0007669"/>
    <property type="project" value="TreeGrafter"/>
</dbReference>
<dbReference type="PANTHER" id="PTHR13497">
    <property type="entry name" value="HISTONE DEACETYLASE COMPLEX SUBUNIT SAP130"/>
    <property type="match status" value="1"/>
</dbReference>
<evidence type="ECO:0000313" key="10">
    <source>
        <dbReference type="Proteomes" id="UP000324832"/>
    </source>
</evidence>
<gene>
    <name evidence="9" type="ORF">LSINAPIS_LOCUS2276</name>
</gene>
<evidence type="ECO:0000256" key="2">
    <source>
        <dbReference type="ARBA" id="ARBA00007859"/>
    </source>
</evidence>
<feature type="compositionally biased region" description="Polar residues" evidence="7">
    <location>
        <begin position="263"/>
        <end position="281"/>
    </location>
</feature>